<proteinExistence type="predicted"/>
<dbReference type="InterPro" id="IPR046232">
    <property type="entry name" value="DUF6265"/>
</dbReference>
<feature type="domain" description="DUF6265" evidence="2">
    <location>
        <begin position="30"/>
        <end position="142"/>
    </location>
</feature>
<evidence type="ECO:0000259" key="2">
    <source>
        <dbReference type="Pfam" id="PF19780"/>
    </source>
</evidence>
<dbReference type="RefSeq" id="WP_071502214.1">
    <property type="nucleotide sequence ID" value="NZ_MORL01000002.1"/>
</dbReference>
<evidence type="ECO:0000313" key="4">
    <source>
        <dbReference type="Proteomes" id="UP000181790"/>
    </source>
</evidence>
<dbReference type="AlphaFoldDB" id="A0A1S2VP30"/>
<gene>
    <name evidence="3" type="ORF">BLX24_06245</name>
</gene>
<reference evidence="3 4" key="1">
    <citation type="submission" date="2016-10" db="EMBL/GenBank/DDBJ databases">
        <title>Arsenicibacter rosenii gen. nov., sp. nov., an efficient arsenic-methylating bacterium isolated from an arsenic-contaminated paddy soil.</title>
        <authorList>
            <person name="Huang K."/>
        </authorList>
    </citation>
    <scope>NUCLEOTIDE SEQUENCE [LARGE SCALE GENOMIC DNA]</scope>
    <source>
        <strain evidence="3 4">SM-1</strain>
    </source>
</reference>
<feature type="signal peptide" evidence="1">
    <location>
        <begin position="1"/>
        <end position="20"/>
    </location>
</feature>
<accession>A0A1S2VP30</accession>
<feature type="chain" id="PRO_5010240745" description="DUF6265 domain-containing protein" evidence="1">
    <location>
        <begin position="21"/>
        <end position="162"/>
    </location>
</feature>
<keyword evidence="1" id="KW-0732">Signal</keyword>
<name>A0A1S2VP30_9BACT</name>
<evidence type="ECO:0000256" key="1">
    <source>
        <dbReference type="SAM" id="SignalP"/>
    </source>
</evidence>
<protein>
    <recommendedName>
        <fullName evidence="2">DUF6265 domain-containing protein</fullName>
    </recommendedName>
</protein>
<dbReference type="OrthoDB" id="7567258at2"/>
<sequence>MNRFFLILGLVFASLTASRAQPSGHISDLAFIEGHWQGTHNGGPIEAVWSAPTGDNMIGFIRMMKDSKITLYELFGIEQTEQGPVVRVRHFKPGLIAQEDKDKPDHYTFVEASKGRAVFEKTGDALRVLYEKRAADQFVIALGRQQDGKWVFKDLFTFNRVK</sequence>
<dbReference type="EMBL" id="MORL01000002">
    <property type="protein sequence ID" value="OIN60542.1"/>
    <property type="molecule type" value="Genomic_DNA"/>
</dbReference>
<comment type="caution">
    <text evidence="3">The sequence shown here is derived from an EMBL/GenBank/DDBJ whole genome shotgun (WGS) entry which is preliminary data.</text>
</comment>
<dbReference type="Pfam" id="PF19780">
    <property type="entry name" value="DUF6265"/>
    <property type="match status" value="1"/>
</dbReference>
<keyword evidence="4" id="KW-1185">Reference proteome</keyword>
<dbReference type="Proteomes" id="UP000181790">
    <property type="component" value="Unassembled WGS sequence"/>
</dbReference>
<evidence type="ECO:0000313" key="3">
    <source>
        <dbReference type="EMBL" id="OIN60542.1"/>
    </source>
</evidence>
<organism evidence="3 4">
    <name type="scientific">Arsenicibacter rosenii</name>
    <dbReference type="NCBI Taxonomy" id="1750698"/>
    <lineage>
        <taxon>Bacteria</taxon>
        <taxon>Pseudomonadati</taxon>
        <taxon>Bacteroidota</taxon>
        <taxon>Cytophagia</taxon>
        <taxon>Cytophagales</taxon>
        <taxon>Spirosomataceae</taxon>
        <taxon>Arsenicibacter</taxon>
    </lineage>
</organism>